<gene>
    <name evidence="1" type="ORF">Pa4123_44140</name>
</gene>
<dbReference type="Proteomes" id="UP001144280">
    <property type="component" value="Unassembled WGS sequence"/>
</dbReference>
<keyword evidence="2" id="KW-1185">Reference proteome</keyword>
<comment type="caution">
    <text evidence="1">The sequence shown here is derived from an EMBL/GenBank/DDBJ whole genome shotgun (WGS) entry which is preliminary data.</text>
</comment>
<evidence type="ECO:0000313" key="2">
    <source>
        <dbReference type="Proteomes" id="UP001144280"/>
    </source>
</evidence>
<organism evidence="1 2">
    <name type="scientific">Phytohabitans aurantiacus</name>
    <dbReference type="NCBI Taxonomy" id="3016789"/>
    <lineage>
        <taxon>Bacteria</taxon>
        <taxon>Bacillati</taxon>
        <taxon>Actinomycetota</taxon>
        <taxon>Actinomycetes</taxon>
        <taxon>Micromonosporales</taxon>
        <taxon>Micromonosporaceae</taxon>
    </lineage>
</organism>
<dbReference type="PANTHER" id="PTHR48050">
    <property type="entry name" value="STEROL 3-BETA-GLUCOSYLTRANSFERASE"/>
    <property type="match status" value="1"/>
</dbReference>
<dbReference type="GO" id="GO:0016740">
    <property type="term" value="F:transferase activity"/>
    <property type="evidence" value="ECO:0007669"/>
    <property type="project" value="UniProtKB-KW"/>
</dbReference>
<dbReference type="SUPFAM" id="SSF53756">
    <property type="entry name" value="UDP-Glycosyltransferase/glycogen phosphorylase"/>
    <property type="match status" value="1"/>
</dbReference>
<evidence type="ECO:0000313" key="1">
    <source>
        <dbReference type="EMBL" id="GLH99139.1"/>
    </source>
</evidence>
<dbReference type="PANTHER" id="PTHR48050:SF13">
    <property type="entry name" value="STEROL 3-BETA-GLUCOSYLTRANSFERASE UGT80A2"/>
    <property type="match status" value="1"/>
</dbReference>
<dbReference type="RefSeq" id="WP_281898593.1">
    <property type="nucleotide sequence ID" value="NZ_BSDI01000021.1"/>
</dbReference>
<reference evidence="1" key="1">
    <citation type="submission" date="2022-12" db="EMBL/GenBank/DDBJ databases">
        <title>New Phytohabitans aurantiacus sp. RD004123 nov., an actinomycete isolated from soil.</title>
        <authorList>
            <person name="Triningsih D.W."/>
            <person name="Harunari E."/>
            <person name="Igarashi Y."/>
        </authorList>
    </citation>
    <scope>NUCLEOTIDE SEQUENCE</scope>
    <source>
        <strain evidence="1">RD004123</strain>
    </source>
</reference>
<dbReference type="Gene3D" id="3.40.50.2000">
    <property type="entry name" value="Glycogen Phosphorylase B"/>
    <property type="match status" value="2"/>
</dbReference>
<proteinExistence type="predicted"/>
<sequence length="399" mass="42727">MICLVPHCGYLSAVSRMLEIYRALRARGAPVRVATHGGTYEHLLRAAGVPYDQIGPPMTADRCARFLRDELGVGPVRQSMYSDSELYEYATAEADYFRAHRVTTVVTGFTLSTVLSTRLAGVKLVTEHAGSWVPPAFERRLLPPMRGLPRRLVNAAPPRVRFYCGGFNRVAARLGVAPVPSLAALVLGDLSLVPESPDVLGVAPADLEAWRPGRGYRPGTRLRYTGPLFAHLDVPLPPAVDEFLADGPVVYVAVNSSPPALVRALIRALPKDTKVLVAATVYDLESESSDRIMVAGVLPSHLIMPRVALAVTAGGQGTVQTAMAAGTPLLGVPLQPEQDLNLALLERLGAARRTRPATIRTDAARMLTDPIHREAAARVQKAYATLDGPGAAAEAILHA</sequence>
<accession>A0ABQ5QY63</accession>
<keyword evidence="1" id="KW-0808">Transferase</keyword>
<name>A0ABQ5QY63_9ACTN</name>
<dbReference type="InterPro" id="IPR050426">
    <property type="entry name" value="Glycosyltransferase_28"/>
</dbReference>
<dbReference type="CDD" id="cd03784">
    <property type="entry name" value="GT1_Gtf-like"/>
    <property type="match status" value="1"/>
</dbReference>
<dbReference type="EMBL" id="BSDI01000021">
    <property type="protein sequence ID" value="GLH99139.1"/>
    <property type="molecule type" value="Genomic_DNA"/>
</dbReference>
<dbReference type="InterPro" id="IPR002213">
    <property type="entry name" value="UDP_glucos_trans"/>
</dbReference>
<protein>
    <submittedName>
        <fullName evidence="1">Glycosyl transferase</fullName>
    </submittedName>
</protein>